<feature type="compositionally biased region" description="Basic and acidic residues" evidence="1">
    <location>
        <begin position="255"/>
        <end position="316"/>
    </location>
</feature>
<organism evidence="3 4">
    <name type="scientific">Recurvomyces mirabilis</name>
    <dbReference type="NCBI Taxonomy" id="574656"/>
    <lineage>
        <taxon>Eukaryota</taxon>
        <taxon>Fungi</taxon>
        <taxon>Dikarya</taxon>
        <taxon>Ascomycota</taxon>
        <taxon>Pezizomycotina</taxon>
        <taxon>Dothideomycetes</taxon>
        <taxon>Dothideomycetidae</taxon>
        <taxon>Mycosphaerellales</taxon>
        <taxon>Teratosphaeriaceae</taxon>
        <taxon>Recurvomyces</taxon>
    </lineage>
</organism>
<feature type="compositionally biased region" description="Polar residues" evidence="1">
    <location>
        <begin position="392"/>
        <end position="402"/>
    </location>
</feature>
<feature type="compositionally biased region" description="Polar residues" evidence="1">
    <location>
        <begin position="126"/>
        <end position="191"/>
    </location>
</feature>
<dbReference type="InterPro" id="IPR013087">
    <property type="entry name" value="Znf_C2H2_type"/>
</dbReference>
<comment type="caution">
    <text evidence="3">The sequence shown here is derived from an EMBL/GenBank/DDBJ whole genome shotgun (WGS) entry which is preliminary data.</text>
</comment>
<feature type="compositionally biased region" description="Low complexity" evidence="1">
    <location>
        <begin position="38"/>
        <end position="69"/>
    </location>
</feature>
<feature type="compositionally biased region" description="Polar residues" evidence="1">
    <location>
        <begin position="223"/>
        <end position="247"/>
    </location>
</feature>
<feature type="region of interest" description="Disordered" evidence="1">
    <location>
        <begin position="972"/>
        <end position="1002"/>
    </location>
</feature>
<feature type="compositionally biased region" description="Polar residues" evidence="1">
    <location>
        <begin position="446"/>
        <end position="466"/>
    </location>
</feature>
<feature type="region of interest" description="Disordered" evidence="1">
    <location>
        <begin position="555"/>
        <end position="578"/>
    </location>
</feature>
<feature type="region of interest" description="Disordered" evidence="1">
    <location>
        <begin position="89"/>
        <end position="109"/>
    </location>
</feature>
<accession>A0AAE1C4J6</accession>
<dbReference type="EMBL" id="JAUTXT010000005">
    <property type="protein sequence ID" value="KAK3677926.1"/>
    <property type="molecule type" value="Genomic_DNA"/>
</dbReference>
<sequence length="1283" mass="137843">MSRYNNYNSSSNNNNNSYYDPVGSQQNQPTGYTYGSNTSAAPSYATPASTTYATGPSSAAYQGYGSSSYNDQQQYASANAGAGSRAAATSMTGQDFNQQPTTGRAGQNYDGSAWTAANYGYADNVQMPNRTQTNTFGRVSAPEPTQTAATSHAGQTYQNTSRQTNNATPSTASYSAGYNATPQSQQPQRYNSPLHAVQAQGHHKQSSRTSNHHEPSPRISANLAAQANRQDSASVEPQQATTMTVNPAQVYDDTAEWRRKAQVEAERRRKREEELAARKAEEDRIAAEKRDVEEEQQKAAEAEATAKKAEVDNRKAEQRKKAREEKKQSKSAANALQRMASGSTFDAMDEEAPPANAEEAEMRAMFKKMREFNSKNPAMLAKLWEEERKTHASQSPSQSSKTPAGPSSALPAAISATPANGAGSARPFQNPPKPTPAKATPSSSKGKSATPRSPATPSVANANTSLWPPHKKGALAESAAKWMTGLPENAGKIVAGAAILAILDKNPSYVQLCEALELLGLRFERSSLARELLKAVPEGMKAQTVPAAPLANVSGTAAPVNGQPAKKKQGRPKKDALAAAPTTVIYEAPTFTSLSDAAREVNSMDRNAGQAPTATMGGPVQSPARTNAHPAAINAAPPTFFPPGASAHYTRPQSDPIPPAEIKPEIKPEEPPRPPANKEEAARKRTFSDLVDLTAEMSDDDDVAPPKKMIFQMPPAQPAAQPQPVPSNGPPSLSQPINANDFYKRPAPLLNSMSAGVPQPAVPWGAMPRAHIPPNVIPTPEMQSLLPPLAPMTKSKGPSLEHKQHERIKGCMLVEPIMRDRVARKNRYDVRSIARDVLLATGRHPDMRGLNSHLNPMLNLLGHHGGSFELDGQRGNRSDLSTIRWDIIDPEVAAPTAAATEVKRNNTVALFTDDAADADDEEDVAPTRVVQQSVENGDGTVSYHFVNQQAGQRPKKKIGRPRKVRQSMPGFTTAATVPGRGNVGTPVRQVAPGQQTTPASAPTGQAVGYAAFRQVDENGNVVKKKGRPVGWRKAVHSREAQGLTPPKPGAQRAPHKKDTAAGKPLVEAQPQIWYCLWKDCNAQLHNHDTLKKHVVKVHGRANDHRQFECWWQACESVGAGKGKGRSTDDGVASFVDLTGWLAHINEKHFKPLAWEQGDGPRAGTSDYNAADSDAYLSDAQGRSVTPIIKPFEEMSTLPEAGSRVVPAPLNRAGPSLTMDDKKAKAELDGLVRHKRVVGVLLEKGGSTFANAKRRAGFLDDEDFEDEVESEGVQDEGDGEDVGV</sequence>
<feature type="compositionally biased region" description="Low complexity" evidence="1">
    <location>
        <begin position="436"/>
        <end position="445"/>
    </location>
</feature>
<feature type="region of interest" description="Disordered" evidence="1">
    <location>
        <begin position="607"/>
        <end position="626"/>
    </location>
</feature>
<feature type="region of interest" description="Disordered" evidence="1">
    <location>
        <begin position="1259"/>
        <end position="1283"/>
    </location>
</feature>
<evidence type="ECO:0000259" key="2">
    <source>
        <dbReference type="PROSITE" id="PS00028"/>
    </source>
</evidence>
<reference evidence="3" key="1">
    <citation type="submission" date="2023-07" db="EMBL/GenBank/DDBJ databases">
        <title>Black Yeasts Isolated from many extreme environments.</title>
        <authorList>
            <person name="Coleine C."/>
            <person name="Stajich J.E."/>
            <person name="Selbmann L."/>
        </authorList>
    </citation>
    <scope>NUCLEOTIDE SEQUENCE</scope>
    <source>
        <strain evidence="3">CCFEE 5485</strain>
    </source>
</reference>
<feature type="compositionally biased region" description="Low complexity" evidence="1">
    <location>
        <begin position="1"/>
        <end position="19"/>
    </location>
</feature>
<feature type="region of interest" description="Disordered" evidence="1">
    <location>
        <begin position="379"/>
        <end position="472"/>
    </location>
</feature>
<feature type="compositionally biased region" description="Polar residues" evidence="1">
    <location>
        <begin position="23"/>
        <end position="37"/>
    </location>
</feature>
<feature type="region of interest" description="Disordered" evidence="1">
    <location>
        <begin position="125"/>
        <end position="362"/>
    </location>
</feature>
<evidence type="ECO:0000313" key="3">
    <source>
        <dbReference type="EMBL" id="KAK3677926.1"/>
    </source>
</evidence>
<feature type="compositionally biased region" description="Polar residues" evidence="1">
    <location>
        <begin position="992"/>
        <end position="1002"/>
    </location>
</feature>
<dbReference type="Proteomes" id="UP001274830">
    <property type="component" value="Unassembled WGS sequence"/>
</dbReference>
<feature type="region of interest" description="Disordered" evidence="1">
    <location>
        <begin position="1"/>
        <end position="69"/>
    </location>
</feature>
<evidence type="ECO:0000256" key="1">
    <source>
        <dbReference type="SAM" id="MobiDB-lite"/>
    </source>
</evidence>
<feature type="compositionally biased region" description="Basic and acidic residues" evidence="1">
    <location>
        <begin position="662"/>
        <end position="684"/>
    </location>
</feature>
<feature type="region of interest" description="Disordered" evidence="1">
    <location>
        <begin position="1032"/>
        <end position="1060"/>
    </location>
</feature>
<feature type="domain" description="C2H2-type" evidence="2">
    <location>
        <begin position="1075"/>
        <end position="1098"/>
    </location>
</feature>
<name>A0AAE1C4J6_9PEZI</name>
<proteinExistence type="predicted"/>
<feature type="compositionally biased region" description="Polar residues" evidence="1">
    <location>
        <begin position="89"/>
        <end position="105"/>
    </location>
</feature>
<keyword evidence="4" id="KW-1185">Reference proteome</keyword>
<dbReference type="PROSITE" id="PS00028">
    <property type="entry name" value="ZINC_FINGER_C2H2_1"/>
    <property type="match status" value="1"/>
</dbReference>
<feature type="region of interest" description="Disordered" evidence="1">
    <location>
        <begin position="633"/>
        <end position="684"/>
    </location>
</feature>
<evidence type="ECO:0000313" key="4">
    <source>
        <dbReference type="Proteomes" id="UP001274830"/>
    </source>
</evidence>
<gene>
    <name evidence="3" type="ORF">LTR78_002021</name>
</gene>
<protein>
    <recommendedName>
        <fullName evidence="2">C2H2-type domain-containing protein</fullName>
    </recommendedName>
</protein>